<reference evidence="9 10" key="1">
    <citation type="submission" date="2020-02" db="EMBL/GenBank/DDBJ databases">
        <authorList>
            <person name="Ferguson B K."/>
        </authorList>
    </citation>
    <scope>NUCLEOTIDE SEQUENCE [LARGE SCALE GENOMIC DNA]</scope>
</reference>
<feature type="transmembrane region" description="Helical" evidence="8">
    <location>
        <begin position="156"/>
        <end position="177"/>
    </location>
</feature>
<feature type="transmembrane region" description="Helical" evidence="8">
    <location>
        <begin position="69"/>
        <end position="86"/>
    </location>
</feature>
<comment type="similarity">
    <text evidence="2">Belongs to the insect chemoreceptor superfamily. Gustatory receptor (GR) family. Gr5a subfamily.</text>
</comment>
<dbReference type="AlphaFoldDB" id="A0A6H5H2F0"/>
<protein>
    <recommendedName>
        <fullName evidence="11">Gustatory receptor</fullName>
    </recommendedName>
</protein>
<dbReference type="PANTHER" id="PTHR21421">
    <property type="entry name" value="GUSTATORY RECEPTOR"/>
    <property type="match status" value="1"/>
</dbReference>
<keyword evidence="5 8" id="KW-1133">Transmembrane helix</keyword>
<evidence type="ECO:0008006" key="11">
    <source>
        <dbReference type="Google" id="ProtNLM"/>
    </source>
</evidence>
<dbReference type="InterPro" id="IPR009318">
    <property type="entry name" value="Gustatory_rcpt"/>
</dbReference>
<evidence type="ECO:0000256" key="1">
    <source>
        <dbReference type="ARBA" id="ARBA00004651"/>
    </source>
</evidence>
<feature type="transmembrane region" description="Helical" evidence="8">
    <location>
        <begin position="240"/>
        <end position="261"/>
    </location>
</feature>
<feature type="non-terminal residue" evidence="9">
    <location>
        <position position="487"/>
    </location>
</feature>
<evidence type="ECO:0000313" key="10">
    <source>
        <dbReference type="Proteomes" id="UP000479000"/>
    </source>
</evidence>
<evidence type="ECO:0000256" key="2">
    <source>
        <dbReference type="ARBA" id="ARBA00005327"/>
    </source>
</evidence>
<keyword evidence="3" id="KW-1003">Cell membrane</keyword>
<dbReference type="GO" id="GO:0008527">
    <property type="term" value="F:taste receptor activity"/>
    <property type="evidence" value="ECO:0007669"/>
    <property type="project" value="InterPro"/>
</dbReference>
<feature type="transmembrane region" description="Helical" evidence="8">
    <location>
        <begin position="39"/>
        <end position="57"/>
    </location>
</feature>
<name>A0A6H5H2F0_9HEMI</name>
<evidence type="ECO:0000256" key="3">
    <source>
        <dbReference type="ARBA" id="ARBA00022475"/>
    </source>
</evidence>
<sequence>MILYDRNCQDRILVHTCSHNISEPLMKIFKISKAPQRRQVSLILLTYFFVLSGSFFIITAKKHGGDGDVVLYVSSSLSMITFFYLANKWRSLMDEWAAVEEAMAGLPQVRVSRSIFVLTTYVVIASLCEHVLALLFNRDPCQIGMRKYYENSFRQIFGLTTFALWKGLIASFINFLVACTWNFTDLFLAALSIALSARFRRFSLELESVVHKDKGLAYWMKIRELYNKLVFLTKSVEKNVSFLILVSFSNNLYFICLQLLHSIEPFQSTPKMVYFYVSFSHLLFRTCSVCLTAADVYERSKACITTLFAVPSSSYNIEIQRMTIQVAFENLTLTGCKFFSVTRTFMLTKRGDHSNATSLLKSTHGPSVQTNSSAVRRERYVLTSFDPLLEGGRARPGQLRLSGEKPTHGTADLLYCPSNISARPANVHPAPAIGFLAALLGRTHFHAGTTDDLAAAETPPLPSARPFCGDRLLVGQFNWLTAGGGAD</sequence>
<evidence type="ECO:0000256" key="4">
    <source>
        <dbReference type="ARBA" id="ARBA00022692"/>
    </source>
</evidence>
<proteinExistence type="inferred from homology"/>
<accession>A0A6H5H2F0</accession>
<organism evidence="9 10">
    <name type="scientific">Nesidiocoris tenuis</name>
    <dbReference type="NCBI Taxonomy" id="355587"/>
    <lineage>
        <taxon>Eukaryota</taxon>
        <taxon>Metazoa</taxon>
        <taxon>Ecdysozoa</taxon>
        <taxon>Arthropoda</taxon>
        <taxon>Hexapoda</taxon>
        <taxon>Insecta</taxon>
        <taxon>Pterygota</taxon>
        <taxon>Neoptera</taxon>
        <taxon>Paraneoptera</taxon>
        <taxon>Hemiptera</taxon>
        <taxon>Heteroptera</taxon>
        <taxon>Panheteroptera</taxon>
        <taxon>Cimicomorpha</taxon>
        <taxon>Miridae</taxon>
        <taxon>Dicyphina</taxon>
        <taxon>Nesidiocoris</taxon>
    </lineage>
</organism>
<dbReference type="Proteomes" id="UP000479000">
    <property type="component" value="Unassembled WGS sequence"/>
</dbReference>
<keyword evidence="10" id="KW-1185">Reference proteome</keyword>
<evidence type="ECO:0000256" key="5">
    <source>
        <dbReference type="ARBA" id="ARBA00022989"/>
    </source>
</evidence>
<evidence type="ECO:0000313" key="9">
    <source>
        <dbReference type="EMBL" id="CAB0011251.1"/>
    </source>
</evidence>
<dbReference type="OrthoDB" id="5800391at2759"/>
<dbReference type="Pfam" id="PF06151">
    <property type="entry name" value="Trehalose_recp"/>
    <property type="match status" value="1"/>
</dbReference>
<dbReference type="EMBL" id="CADCXU010023983">
    <property type="protein sequence ID" value="CAB0011251.1"/>
    <property type="molecule type" value="Genomic_DNA"/>
</dbReference>
<gene>
    <name evidence="9" type="ORF">NTEN_LOCUS16244</name>
</gene>
<dbReference type="GO" id="GO:0005886">
    <property type="term" value="C:plasma membrane"/>
    <property type="evidence" value="ECO:0007669"/>
    <property type="project" value="UniProtKB-SubCell"/>
</dbReference>
<evidence type="ECO:0000256" key="8">
    <source>
        <dbReference type="SAM" id="Phobius"/>
    </source>
</evidence>
<feature type="transmembrane region" description="Helical" evidence="8">
    <location>
        <begin position="115"/>
        <end position="136"/>
    </location>
</feature>
<keyword evidence="7" id="KW-0675">Receptor</keyword>
<keyword evidence="6 8" id="KW-0472">Membrane</keyword>
<evidence type="ECO:0000256" key="6">
    <source>
        <dbReference type="ARBA" id="ARBA00023136"/>
    </source>
</evidence>
<dbReference type="PANTHER" id="PTHR21421:SF29">
    <property type="entry name" value="GUSTATORY RECEPTOR 5A FOR TREHALOSE-RELATED"/>
    <property type="match status" value="1"/>
</dbReference>
<keyword evidence="4 8" id="KW-0812">Transmembrane</keyword>
<comment type="subcellular location">
    <subcellularLocation>
        <location evidence="1">Cell membrane</location>
        <topology evidence="1">Multi-pass membrane protein</topology>
    </subcellularLocation>
</comment>
<dbReference type="GO" id="GO:0050916">
    <property type="term" value="P:sensory perception of sweet taste"/>
    <property type="evidence" value="ECO:0007669"/>
    <property type="project" value="UniProtKB-ARBA"/>
</dbReference>
<evidence type="ECO:0000256" key="7">
    <source>
        <dbReference type="ARBA" id="ARBA00023170"/>
    </source>
</evidence>